<evidence type="ECO:0000256" key="4">
    <source>
        <dbReference type="ARBA" id="ARBA00004328"/>
    </source>
</evidence>
<dbReference type="GO" id="GO:0019013">
    <property type="term" value="C:viral nucleocapsid"/>
    <property type="evidence" value="ECO:0007669"/>
    <property type="project" value="UniProtKB-KW"/>
</dbReference>
<evidence type="ECO:0000313" key="18">
    <source>
        <dbReference type="EMBL" id="DAZ90965.1"/>
    </source>
</evidence>
<reference evidence="18 19" key="1">
    <citation type="journal article" date="2020" name="mSystems">
        <title>Abundant and Diverse RNA Viruses in Insects Revealed by RNA-Seq Analysis: Ecological and Evolutionary Implications.</title>
        <authorList>
            <person name="Wu H."/>
            <person name="Pang R."/>
            <person name="Cheng T."/>
            <person name="Xue L."/>
            <person name="Zeng H."/>
            <person name="Lei T."/>
            <person name="Chen M."/>
            <person name="Wu S."/>
            <person name="Ding Y."/>
            <person name="Zhang J."/>
            <person name="Shi M."/>
            <person name="Wu Q."/>
        </authorList>
    </citation>
    <scope>NUCLEOTIDE SEQUENCE [LARGE SCALE GENOMIC DNA]</scope>
</reference>
<dbReference type="GO" id="GO:0003723">
    <property type="term" value="F:RNA binding"/>
    <property type="evidence" value="ECO:0007669"/>
    <property type="project" value="UniProtKB-KW"/>
</dbReference>
<sequence>MSTRVSMQDVTEAEALMTELLAMDISEDSIGVNVSELSYQGFDPSIIIACMSKRGKAAGHGAEEIKKNIQLLAIVGTLRGGNFPEIIKRSSIAIKEKLESLKKTYNIFSGPPKSNEDVTLLRLAAVLAPPIILSVSKGKLSLPTAVMPESLHDDFPKFMCNPNFGCLIPDDEDKLKKDHLKYITGAFAQHQRLFDRIINSKKGDYATKDRIKQFITIQIASKLVAPRSRTTKLTEIGLLAMSGSELAISPKYLAALKAAAEAWEMEG</sequence>
<dbReference type="EMBL" id="BK062753">
    <property type="protein sequence ID" value="DAZ90965.1"/>
    <property type="molecule type" value="Viral_cRNA"/>
</dbReference>
<evidence type="ECO:0000256" key="6">
    <source>
        <dbReference type="ARBA" id="ARBA00005299"/>
    </source>
</evidence>
<dbReference type="Proteomes" id="UP001156944">
    <property type="component" value="Genome"/>
</dbReference>
<evidence type="ECO:0000256" key="15">
    <source>
        <dbReference type="ARBA" id="ARBA00023274"/>
    </source>
</evidence>
<evidence type="ECO:0000256" key="5">
    <source>
        <dbReference type="ARBA" id="ARBA00004452"/>
    </source>
</evidence>
<keyword evidence="10" id="KW-1040">Host Golgi apparatus</keyword>
<dbReference type="InterPro" id="IPR009522">
    <property type="entry name" value="Capsid_Phlebovir/Tenuivir"/>
</dbReference>
<keyword evidence="9" id="KW-1048">Host nucleus</keyword>
<keyword evidence="8" id="KW-0167">Capsid protein</keyword>
<accession>A0A9N7AB81</accession>
<name>A0A9N7AB81_9VIRU</name>
<evidence type="ECO:0000256" key="14">
    <source>
        <dbReference type="ARBA" id="ARBA00023200"/>
    </source>
</evidence>
<proteinExistence type="inferred from homology"/>
<dbReference type="GO" id="GO:0042025">
    <property type="term" value="C:host cell nucleus"/>
    <property type="evidence" value="ECO:0007669"/>
    <property type="project" value="UniProtKB-SubCell"/>
</dbReference>
<evidence type="ECO:0000256" key="16">
    <source>
        <dbReference type="ARBA" id="ARBA00033344"/>
    </source>
</evidence>
<dbReference type="GO" id="GO:1990904">
    <property type="term" value="C:ribonucleoprotein complex"/>
    <property type="evidence" value="ECO:0007669"/>
    <property type="project" value="UniProtKB-KW"/>
</dbReference>
<evidence type="ECO:0000256" key="17">
    <source>
        <dbReference type="ARBA" id="ARBA00046628"/>
    </source>
</evidence>
<comment type="similarity">
    <text evidence="6">Belongs to the phlebovirus nucleocapsid protein family.</text>
</comment>
<evidence type="ECO:0000256" key="1">
    <source>
        <dbReference type="ARBA" id="ARBA00004136"/>
    </source>
</evidence>
<evidence type="ECO:0000256" key="9">
    <source>
        <dbReference type="ARBA" id="ARBA00022562"/>
    </source>
</evidence>
<keyword evidence="11" id="KW-0946">Virion</keyword>
<evidence type="ECO:0000256" key="10">
    <source>
        <dbReference type="ARBA" id="ARBA00022812"/>
    </source>
</evidence>
<evidence type="ECO:0000256" key="3">
    <source>
        <dbReference type="ARBA" id="ARBA00004192"/>
    </source>
</evidence>
<comment type="subunit">
    <text evidence="17">Homodimer. Homohexamer; ring-shaped, necessary to form the nucleocapsid. Homopentamers; opened pentamers in solution. Binds to viral genomic RNA. Interacts with glycoprotein Gn; this interaction allows packaging of nucleocapsids into virions.</text>
</comment>
<dbReference type="Pfam" id="PF05733">
    <property type="entry name" value="Tenui_N"/>
    <property type="match status" value="1"/>
</dbReference>
<evidence type="ECO:0000313" key="19">
    <source>
        <dbReference type="Proteomes" id="UP001156944"/>
    </source>
</evidence>
<dbReference type="InterPro" id="IPR015971">
    <property type="entry name" value="Nucleocapsid_Phlebovirus"/>
</dbReference>
<keyword evidence="12" id="KW-0694">RNA-binding</keyword>
<dbReference type="RefSeq" id="YP_010840694.1">
    <property type="nucleotide sequence ID" value="NC_078939.1"/>
</dbReference>
<keyword evidence="13 18" id="KW-0543">Viral nucleoprotein</keyword>
<evidence type="ECO:0000256" key="2">
    <source>
        <dbReference type="ARBA" id="ARBA00004147"/>
    </source>
</evidence>
<evidence type="ECO:0000256" key="12">
    <source>
        <dbReference type="ARBA" id="ARBA00022884"/>
    </source>
</evidence>
<protein>
    <recommendedName>
        <fullName evidence="7">Nucleoprotein</fullName>
    </recommendedName>
    <alternativeName>
        <fullName evidence="16">Nucleocapsid protein</fullName>
    </alternativeName>
</protein>
<keyword evidence="19" id="KW-1185">Reference proteome</keyword>
<keyword evidence="15" id="KW-0687">Ribonucleoprotein</keyword>
<keyword evidence="14" id="KW-1035">Host cytoplasm</keyword>
<dbReference type="GO" id="GO:0044172">
    <property type="term" value="C:host cell endoplasmic reticulum-Golgi intermediate compartment"/>
    <property type="evidence" value="ECO:0007669"/>
    <property type="project" value="UniProtKB-SubCell"/>
</dbReference>
<evidence type="ECO:0000256" key="8">
    <source>
        <dbReference type="ARBA" id="ARBA00022561"/>
    </source>
</evidence>
<evidence type="ECO:0000256" key="11">
    <source>
        <dbReference type="ARBA" id="ARBA00022844"/>
    </source>
</evidence>
<evidence type="ECO:0000256" key="7">
    <source>
        <dbReference type="ARBA" id="ARBA00014389"/>
    </source>
</evidence>
<dbReference type="PIRSF" id="PIRSF003953">
    <property type="entry name" value="N_PhelboV"/>
    <property type="match status" value="1"/>
</dbReference>
<evidence type="ECO:0000256" key="13">
    <source>
        <dbReference type="ARBA" id="ARBA00023086"/>
    </source>
</evidence>
<dbReference type="GO" id="GO:0044177">
    <property type="term" value="C:host cell Golgi apparatus"/>
    <property type="evidence" value="ECO:0007669"/>
    <property type="project" value="UniProtKB-SubCell"/>
</dbReference>
<dbReference type="KEGG" id="vg:80553830"/>
<comment type="subcellular location">
    <subcellularLocation>
        <location evidence="1">Host Golgi apparatus</location>
    </subcellularLocation>
    <subcellularLocation>
        <location evidence="3">Host cytoplasm</location>
    </subcellularLocation>
    <subcellularLocation>
        <location evidence="5">Host endoplasmic reticulum-Golgi intermediate compartment</location>
    </subcellularLocation>
    <subcellularLocation>
        <location evidence="2">Host nucleus</location>
    </subcellularLocation>
    <subcellularLocation>
        <location evidence="4">Virion</location>
    </subcellularLocation>
</comment>
<dbReference type="GeneID" id="80553830"/>
<organism evidence="18 19">
    <name type="scientific">Ceraphron bunya-like virus</name>
    <dbReference type="NCBI Taxonomy" id="2984168"/>
    <lineage>
        <taxon>Viruses</taxon>
        <taxon>Riboviria</taxon>
        <taxon>Orthornavirae</taxon>
        <taxon>Negarnaviricota</taxon>
        <taxon>Polyploviricotina</taxon>
        <taxon>Bunyaviricetes</taxon>
        <taxon>Hareavirales</taxon>
        <taxon>Phenuiviridae</taxon>
        <taxon>Goukovirus</taxon>
        <taxon>Goukovirus ceraphri</taxon>
    </lineage>
</organism>